<sequence length="118" mass="12402">MVGTAFADQLALSGDDPERLLGQPGDSRGHDDTALGPAAKQHHPLLRQVATYAGLVPMAFFGVLIRLGFEALGDYDGKVVYPILWAQGVGCAVMGTSLSLKGEISNLYPPLYTALTTG</sequence>
<protein>
    <submittedName>
        <fullName evidence="1">Uncharacterized protein</fullName>
    </submittedName>
</protein>
<organism evidence="1 2">
    <name type="scientific">Naganishia adeliensis</name>
    <dbReference type="NCBI Taxonomy" id="92952"/>
    <lineage>
        <taxon>Eukaryota</taxon>
        <taxon>Fungi</taxon>
        <taxon>Dikarya</taxon>
        <taxon>Basidiomycota</taxon>
        <taxon>Agaricomycotina</taxon>
        <taxon>Tremellomycetes</taxon>
        <taxon>Filobasidiales</taxon>
        <taxon>Filobasidiaceae</taxon>
        <taxon>Naganishia</taxon>
    </lineage>
</organism>
<comment type="caution">
    <text evidence="1">The sequence shown here is derived from an EMBL/GenBank/DDBJ whole genome shotgun (WGS) entry which is preliminary data.</text>
</comment>
<evidence type="ECO:0000313" key="1">
    <source>
        <dbReference type="EMBL" id="KAJ9115609.1"/>
    </source>
</evidence>
<name>A0ACC2WWS5_9TREE</name>
<evidence type="ECO:0000313" key="2">
    <source>
        <dbReference type="Proteomes" id="UP001230649"/>
    </source>
</evidence>
<gene>
    <name evidence="1" type="ORF">QFC20_000934</name>
</gene>
<reference evidence="1" key="1">
    <citation type="submission" date="2023-04" db="EMBL/GenBank/DDBJ databases">
        <title>Draft Genome sequencing of Naganishia species isolated from polar environments using Oxford Nanopore Technology.</title>
        <authorList>
            <person name="Leo P."/>
            <person name="Venkateswaran K."/>
        </authorList>
    </citation>
    <scope>NUCLEOTIDE SEQUENCE</scope>
    <source>
        <strain evidence="1">MNA-CCFEE 5262</strain>
    </source>
</reference>
<accession>A0ACC2WWS5</accession>
<dbReference type="Proteomes" id="UP001230649">
    <property type="component" value="Unassembled WGS sequence"/>
</dbReference>
<proteinExistence type="predicted"/>
<keyword evidence="2" id="KW-1185">Reference proteome</keyword>
<dbReference type="EMBL" id="JASBWS010000005">
    <property type="protein sequence ID" value="KAJ9115609.1"/>
    <property type="molecule type" value="Genomic_DNA"/>
</dbReference>